<evidence type="ECO:0000313" key="3">
    <source>
        <dbReference type="EMBL" id="WFL77071.1"/>
    </source>
</evidence>
<dbReference type="Gene3D" id="3.40.50.300">
    <property type="entry name" value="P-loop containing nucleotide triphosphate hydrolases"/>
    <property type="match status" value="1"/>
</dbReference>
<keyword evidence="4" id="KW-1185">Reference proteome</keyword>
<name>A0ABY8FUJ4_9SPHN</name>
<keyword evidence="3" id="KW-0378">Hydrolase</keyword>
<dbReference type="PANTHER" id="PTHR42743">
    <property type="entry name" value="AMINO-ACID AMINOTRANSFERASE"/>
    <property type="match status" value="1"/>
</dbReference>
<comment type="similarity">
    <text evidence="1">Belongs to the class-IV pyridoxal-phosphate-dependent aminotransferase family.</text>
</comment>
<organism evidence="3 4">
    <name type="scientific">Altererythrobacter arenosus</name>
    <dbReference type="NCBI Taxonomy" id="3032592"/>
    <lineage>
        <taxon>Bacteria</taxon>
        <taxon>Pseudomonadati</taxon>
        <taxon>Pseudomonadota</taxon>
        <taxon>Alphaproteobacteria</taxon>
        <taxon>Sphingomonadales</taxon>
        <taxon>Erythrobacteraceae</taxon>
        <taxon>Altererythrobacter</taxon>
    </lineage>
</organism>
<sequence>MGEPIRIAMWSGPRNISTAMMRSFGARADCAVSDEPFYGAFLKDSGEPHPMAEEIIADMDCDWRSVLATQSGAIPSGKTVWYQKHMPHHMVGPISLADMPEHRHAFLIRSPERVVASYRKKNELADPEALGFARLRQYFEFERQRTGRAPPVVDSDDILTDAAGVLTRLCHSLGIPWDEAMQSWEAGPHPEDGIWGVHWYDKVNKSNGFGAPPESMPELTGEYRAIAEACRADYEALKVFAL</sequence>
<evidence type="ECO:0000256" key="2">
    <source>
        <dbReference type="ARBA" id="ARBA00023304"/>
    </source>
</evidence>
<evidence type="ECO:0000256" key="1">
    <source>
        <dbReference type="ARBA" id="ARBA00009320"/>
    </source>
</evidence>
<dbReference type="InterPro" id="IPR027417">
    <property type="entry name" value="P-loop_NTPase"/>
</dbReference>
<dbReference type="EMBL" id="CP121106">
    <property type="protein sequence ID" value="WFL77071.1"/>
    <property type="molecule type" value="Genomic_DNA"/>
</dbReference>
<dbReference type="SUPFAM" id="SSF52540">
    <property type="entry name" value="P-loop containing nucleoside triphosphate hydrolases"/>
    <property type="match status" value="1"/>
</dbReference>
<dbReference type="Pfam" id="PF19798">
    <property type="entry name" value="Sulfotransfer_5"/>
    <property type="match status" value="1"/>
</dbReference>
<proteinExistence type="inferred from homology"/>
<protein>
    <submittedName>
        <fullName evidence="3">HAD family hydrolase</fullName>
    </submittedName>
</protein>
<dbReference type="InterPro" id="IPR050571">
    <property type="entry name" value="Class-IV_PLP-Dep_Aminotrnsfr"/>
</dbReference>
<dbReference type="Proteomes" id="UP001215827">
    <property type="component" value="Chromosome"/>
</dbReference>
<evidence type="ECO:0000313" key="4">
    <source>
        <dbReference type="Proteomes" id="UP001215827"/>
    </source>
</evidence>
<dbReference type="RefSeq" id="WP_278015830.1">
    <property type="nucleotide sequence ID" value="NZ_CP121106.1"/>
</dbReference>
<accession>A0ABY8FUJ4</accession>
<dbReference type="PANTHER" id="PTHR42743:SF11">
    <property type="entry name" value="AMINODEOXYCHORISMATE LYASE"/>
    <property type="match status" value="1"/>
</dbReference>
<gene>
    <name evidence="3" type="ORF">P7228_13905</name>
</gene>
<reference evidence="3 4" key="1">
    <citation type="submission" date="2023-03" db="EMBL/GenBank/DDBJ databases">
        <title>Altererythrobacter sp. CAU 1644 isolated from sand.</title>
        <authorList>
            <person name="Kim W."/>
        </authorList>
    </citation>
    <scope>NUCLEOTIDE SEQUENCE [LARGE SCALE GENOMIC DNA]</scope>
    <source>
        <strain evidence="3 4">CAU 1644</strain>
    </source>
</reference>
<keyword evidence="2" id="KW-0100">Branched-chain amino acid biosynthesis</keyword>
<keyword evidence="2" id="KW-0028">Amino-acid biosynthesis</keyword>
<dbReference type="GO" id="GO:0016787">
    <property type="term" value="F:hydrolase activity"/>
    <property type="evidence" value="ECO:0007669"/>
    <property type="project" value="UniProtKB-KW"/>
</dbReference>